<reference evidence="3" key="1">
    <citation type="submission" date="2012-08" db="EMBL/GenBank/DDBJ databases">
        <title>The Genome Sequence of Wuchereria bancrofti.</title>
        <authorList>
            <person name="Nutman T.B."/>
            <person name="Fink D.L."/>
            <person name="Russ C."/>
            <person name="Young S."/>
            <person name="Zeng Q."/>
            <person name="Koehrsen M."/>
            <person name="Alvarado L."/>
            <person name="Berlin A."/>
            <person name="Chapman S.B."/>
            <person name="Chen Z."/>
            <person name="Freedman E."/>
            <person name="Gellesch M."/>
            <person name="Goldberg J."/>
            <person name="Griggs A."/>
            <person name="Gujja S."/>
            <person name="Heilman E.R."/>
            <person name="Heiman D."/>
            <person name="Hepburn T."/>
            <person name="Howarth C."/>
            <person name="Jen D."/>
            <person name="Larson L."/>
            <person name="Lewis B."/>
            <person name="Mehta T."/>
            <person name="Park D."/>
            <person name="Pearson M."/>
            <person name="Roberts A."/>
            <person name="Saif S."/>
            <person name="Shea T."/>
            <person name="Shenoy N."/>
            <person name="Sisk P."/>
            <person name="Stolte C."/>
            <person name="Sykes S."/>
            <person name="Walk T."/>
            <person name="White J."/>
            <person name="Yandava C."/>
            <person name="Haas B."/>
            <person name="Henn M.R."/>
            <person name="Nusbaum C."/>
            <person name="Birren B."/>
        </authorList>
    </citation>
    <scope>NUCLEOTIDE SEQUENCE [LARGE SCALE GENOMIC DNA]</scope>
    <source>
        <strain evidence="3">NA</strain>
    </source>
</reference>
<dbReference type="Proteomes" id="UP000004810">
    <property type="component" value="Unassembled WGS sequence"/>
</dbReference>
<sequence>MFLLVLNIKFVQILVYLTLVFLSSMFQFRFLFNIITRRERFICFHISLIAFAVLCCMLV</sequence>
<evidence type="ECO:0000256" key="1">
    <source>
        <dbReference type="SAM" id="Phobius"/>
    </source>
</evidence>
<protein>
    <submittedName>
        <fullName evidence="2">Uncharacterized protein</fullName>
    </submittedName>
</protein>
<organism evidence="2 3">
    <name type="scientific">Wuchereria bancrofti</name>
    <dbReference type="NCBI Taxonomy" id="6293"/>
    <lineage>
        <taxon>Eukaryota</taxon>
        <taxon>Metazoa</taxon>
        <taxon>Ecdysozoa</taxon>
        <taxon>Nematoda</taxon>
        <taxon>Chromadorea</taxon>
        <taxon>Rhabditida</taxon>
        <taxon>Spirurina</taxon>
        <taxon>Spiruromorpha</taxon>
        <taxon>Filarioidea</taxon>
        <taxon>Onchocercidae</taxon>
        <taxon>Wuchereria</taxon>
    </lineage>
</organism>
<comment type="caution">
    <text evidence="2">The sequence shown here is derived from an EMBL/GenBank/DDBJ whole genome shotgun (WGS) entry which is preliminary data.</text>
</comment>
<dbReference type="EMBL" id="ADBV01001182">
    <property type="protein sequence ID" value="EJW85359.1"/>
    <property type="molecule type" value="Genomic_DNA"/>
</dbReference>
<dbReference type="AlphaFoldDB" id="J9FDB1"/>
<gene>
    <name evidence="2" type="ORF">WUBG_03729</name>
</gene>
<keyword evidence="1" id="KW-1133">Transmembrane helix</keyword>
<evidence type="ECO:0000313" key="2">
    <source>
        <dbReference type="EMBL" id="EJW85359.1"/>
    </source>
</evidence>
<keyword evidence="1" id="KW-0812">Transmembrane</keyword>
<proteinExistence type="predicted"/>
<keyword evidence="1" id="KW-0472">Membrane</keyword>
<name>J9FDB1_WUCBA</name>
<accession>J9FDB1</accession>
<feature type="transmembrane region" description="Helical" evidence="1">
    <location>
        <begin position="13"/>
        <end position="32"/>
    </location>
</feature>
<evidence type="ECO:0000313" key="3">
    <source>
        <dbReference type="Proteomes" id="UP000004810"/>
    </source>
</evidence>